<reference evidence="2" key="1">
    <citation type="submission" date="2019-01" db="EMBL/GenBank/DDBJ databases">
        <title>Colletotrichum abscissum LGMF1257.</title>
        <authorList>
            <person name="Baroncelli R."/>
        </authorList>
    </citation>
    <scope>NUCLEOTIDE SEQUENCE</scope>
    <source>
        <strain evidence="2">Ca142</strain>
    </source>
</reference>
<sequence length="172" mass="18735">MAPAIHQCHPTGNLNDHSEADVVLSFETAHWVVADAFGVQLQQARQDRNSYRLHPRQMPSFESSICVLCQNASPGVSEDPSSAGTAASLADGDVIPIQYSTISQYQSSRLRAPLELSREQRAPVPILDLRLSPVVSLSNQKHQMAVQLRKSPRAAAAVSRRATSDGSQPLQR</sequence>
<dbReference type="AlphaFoldDB" id="A0A9P9X9Z2"/>
<proteinExistence type="predicted"/>
<evidence type="ECO:0000313" key="2">
    <source>
        <dbReference type="EMBL" id="KAI3544957.1"/>
    </source>
</evidence>
<keyword evidence="3" id="KW-1185">Reference proteome</keyword>
<comment type="caution">
    <text evidence="2">The sequence shown here is derived from an EMBL/GenBank/DDBJ whole genome shotgun (WGS) entry which is preliminary data.</text>
</comment>
<accession>A0A9P9X9Z2</accession>
<organism evidence="2 3">
    <name type="scientific">Colletotrichum abscissum</name>
    <dbReference type="NCBI Taxonomy" id="1671311"/>
    <lineage>
        <taxon>Eukaryota</taxon>
        <taxon>Fungi</taxon>
        <taxon>Dikarya</taxon>
        <taxon>Ascomycota</taxon>
        <taxon>Pezizomycotina</taxon>
        <taxon>Sordariomycetes</taxon>
        <taxon>Hypocreomycetidae</taxon>
        <taxon>Glomerellales</taxon>
        <taxon>Glomerellaceae</taxon>
        <taxon>Colletotrichum</taxon>
        <taxon>Colletotrichum acutatum species complex</taxon>
    </lineage>
</organism>
<name>A0A9P9X9Z2_9PEZI</name>
<protein>
    <submittedName>
        <fullName evidence="2">Uncharacterized protein</fullName>
    </submittedName>
</protein>
<dbReference type="EMBL" id="SDAQ01000064">
    <property type="protein sequence ID" value="KAI3544957.1"/>
    <property type="molecule type" value="Genomic_DNA"/>
</dbReference>
<dbReference type="Proteomes" id="UP001056436">
    <property type="component" value="Unassembled WGS sequence"/>
</dbReference>
<evidence type="ECO:0000313" key="3">
    <source>
        <dbReference type="Proteomes" id="UP001056436"/>
    </source>
</evidence>
<feature type="region of interest" description="Disordered" evidence="1">
    <location>
        <begin position="147"/>
        <end position="172"/>
    </location>
</feature>
<evidence type="ECO:0000256" key="1">
    <source>
        <dbReference type="SAM" id="MobiDB-lite"/>
    </source>
</evidence>
<gene>
    <name evidence="2" type="ORF">CABS02_09549</name>
</gene>